<comment type="caution">
    <text evidence="1">The sequence shown here is derived from an EMBL/GenBank/DDBJ whole genome shotgun (WGS) entry which is preliminary data.</text>
</comment>
<dbReference type="EMBL" id="AZHC01000025">
    <property type="protein sequence ID" value="OAA38604.1"/>
    <property type="molecule type" value="Genomic_DNA"/>
</dbReference>
<gene>
    <name evidence="1" type="ORF">NOR_06632</name>
</gene>
<evidence type="ECO:0000313" key="2">
    <source>
        <dbReference type="Proteomes" id="UP000243498"/>
    </source>
</evidence>
<keyword evidence="2" id="KW-1185">Reference proteome</keyword>
<name>A0A167A6P0_METRR</name>
<dbReference type="OrthoDB" id="10562924at2759"/>
<sequence length="174" mass="20491">MDEFEAIMGPSEPITLKQVQLEVPSQWHAWFTMLKIHAEGLKLWQDIDPDQNEQESDAFEIPKHPTPESAVEKAQEYRRIIGEETTIFDIYKIMSQEYMFAAQQHIMTANKAYVIRNWIANTVEPSMLESAYAYLEEQHPKRVTLRRLVKEIKRQYAPSQSSIRKGAQRRRRGR</sequence>
<evidence type="ECO:0000313" key="1">
    <source>
        <dbReference type="EMBL" id="OAA38604.1"/>
    </source>
</evidence>
<protein>
    <submittedName>
        <fullName evidence="1">Uncharacterized protein</fullName>
    </submittedName>
</protein>
<dbReference type="AlphaFoldDB" id="A0A167A6P0"/>
<organism evidence="1 2">
    <name type="scientific">Metarhizium rileyi (strain RCEF 4871)</name>
    <name type="common">Nomuraea rileyi</name>
    <dbReference type="NCBI Taxonomy" id="1649241"/>
    <lineage>
        <taxon>Eukaryota</taxon>
        <taxon>Fungi</taxon>
        <taxon>Dikarya</taxon>
        <taxon>Ascomycota</taxon>
        <taxon>Pezizomycotina</taxon>
        <taxon>Sordariomycetes</taxon>
        <taxon>Hypocreomycetidae</taxon>
        <taxon>Hypocreales</taxon>
        <taxon>Clavicipitaceae</taxon>
        <taxon>Metarhizium</taxon>
    </lineage>
</organism>
<reference evidence="1 2" key="1">
    <citation type="journal article" date="2016" name="Genome Biol. Evol.">
        <title>Divergent and convergent evolution of fungal pathogenicity.</title>
        <authorList>
            <person name="Shang Y."/>
            <person name="Xiao G."/>
            <person name="Zheng P."/>
            <person name="Cen K."/>
            <person name="Zhan S."/>
            <person name="Wang C."/>
        </authorList>
    </citation>
    <scope>NUCLEOTIDE SEQUENCE [LARGE SCALE GENOMIC DNA]</scope>
    <source>
        <strain evidence="1 2">RCEF 4871</strain>
    </source>
</reference>
<dbReference type="Proteomes" id="UP000243498">
    <property type="component" value="Unassembled WGS sequence"/>
</dbReference>
<accession>A0A167A6P0</accession>
<proteinExistence type="predicted"/>